<evidence type="ECO:0000256" key="2">
    <source>
        <dbReference type="ARBA" id="ARBA00022679"/>
    </source>
</evidence>
<keyword evidence="1" id="KW-0489">Methyltransferase</keyword>
<reference evidence="6" key="1">
    <citation type="submission" date="2019-09" db="EMBL/GenBank/DDBJ databases">
        <title>Draft genome information of white flower Hibiscus syriacus.</title>
        <authorList>
            <person name="Kim Y.-M."/>
        </authorList>
    </citation>
    <scope>NUCLEOTIDE SEQUENCE [LARGE SCALE GENOMIC DNA]</scope>
    <source>
        <strain evidence="6">YM2019G1</strain>
    </source>
</reference>
<dbReference type="InterPro" id="IPR050078">
    <property type="entry name" value="Ribosomal_L11_MeTrfase_PrmA"/>
</dbReference>
<comment type="caution">
    <text evidence="6">The sequence shown here is derived from an EMBL/GenBank/DDBJ whole genome shotgun (WGS) entry which is preliminary data.</text>
</comment>
<dbReference type="Proteomes" id="UP000436088">
    <property type="component" value="Unassembled WGS sequence"/>
</dbReference>
<dbReference type="InterPro" id="IPR029063">
    <property type="entry name" value="SAM-dependent_MTases_sf"/>
</dbReference>
<evidence type="ECO:0000256" key="3">
    <source>
        <dbReference type="ARBA" id="ARBA00037932"/>
    </source>
</evidence>
<keyword evidence="2" id="KW-0808">Transferase</keyword>
<evidence type="ECO:0000313" key="6">
    <source>
        <dbReference type="EMBL" id="KAE8691869.1"/>
    </source>
</evidence>
<dbReference type="PANTHER" id="PTHR43648:SF1">
    <property type="entry name" value="ELECTRON TRANSFER FLAVOPROTEIN BETA SUBUNIT LYSINE METHYLTRANSFERASE"/>
    <property type="match status" value="1"/>
</dbReference>
<dbReference type="SUPFAM" id="SSF53335">
    <property type="entry name" value="S-adenosyl-L-methionine-dependent methyltransferases"/>
    <property type="match status" value="1"/>
</dbReference>
<dbReference type="GO" id="GO:0032259">
    <property type="term" value="P:methylation"/>
    <property type="evidence" value="ECO:0007669"/>
    <property type="project" value="UniProtKB-KW"/>
</dbReference>
<dbReference type="PANTHER" id="PTHR43648">
    <property type="entry name" value="ELECTRON TRANSFER FLAVOPROTEIN BETA SUBUNIT LYSINE METHYLTRANSFERASE"/>
    <property type="match status" value="1"/>
</dbReference>
<dbReference type="Gene3D" id="3.40.50.150">
    <property type="entry name" value="Vaccinia Virus protein VP39"/>
    <property type="match status" value="1"/>
</dbReference>
<organism evidence="6 7">
    <name type="scientific">Hibiscus syriacus</name>
    <name type="common">Rose of Sharon</name>
    <dbReference type="NCBI Taxonomy" id="106335"/>
    <lineage>
        <taxon>Eukaryota</taxon>
        <taxon>Viridiplantae</taxon>
        <taxon>Streptophyta</taxon>
        <taxon>Embryophyta</taxon>
        <taxon>Tracheophyta</taxon>
        <taxon>Spermatophyta</taxon>
        <taxon>Magnoliopsida</taxon>
        <taxon>eudicotyledons</taxon>
        <taxon>Gunneridae</taxon>
        <taxon>Pentapetalae</taxon>
        <taxon>rosids</taxon>
        <taxon>malvids</taxon>
        <taxon>Malvales</taxon>
        <taxon>Malvaceae</taxon>
        <taxon>Malvoideae</taxon>
        <taxon>Hibiscus</taxon>
    </lineage>
</organism>
<gene>
    <name evidence="6" type="ORF">F3Y22_tig00110865pilonHSYRG00212</name>
</gene>
<dbReference type="AlphaFoldDB" id="A0A6A2ZKN3"/>
<name>A0A6A2ZKN3_HIBSY</name>
<dbReference type="GO" id="GO:0005739">
    <property type="term" value="C:mitochondrion"/>
    <property type="evidence" value="ECO:0007669"/>
    <property type="project" value="TreeGrafter"/>
</dbReference>
<accession>A0A6A2ZKN3</accession>
<dbReference type="EMBL" id="VEPZ02001143">
    <property type="protein sequence ID" value="KAE8691869.1"/>
    <property type="molecule type" value="Genomic_DNA"/>
</dbReference>
<dbReference type="Pfam" id="PF06325">
    <property type="entry name" value="PrmA"/>
    <property type="match status" value="1"/>
</dbReference>
<sequence>MDSAISNAVSFTHPSLPSSKTSMAKPNHYSPQRFCLLCLIATPQYLNLLPLPLSPYLSVRIRCRKDISDMFSETLICFGATSTTVDEDVNCDASTEICIESIFPESEEVDVCISQAIDSVGLKEIPSYEVKTGEHCDWIKKTQESFDPVEVSEGLWIVPEWKTPPGVEAINIVLNPGLAFGTGPTTRLCLLLLQGLIKGGEYFLDYGTGSGILTIAALKVIIS</sequence>
<proteinExistence type="inferred from homology"/>
<dbReference type="GO" id="GO:0016279">
    <property type="term" value="F:protein-lysine N-methyltransferase activity"/>
    <property type="evidence" value="ECO:0007669"/>
    <property type="project" value="TreeGrafter"/>
</dbReference>
<protein>
    <recommendedName>
        <fullName evidence="5">ETFB lysine methyltransferase</fullName>
    </recommendedName>
    <alternativeName>
        <fullName evidence="4">Protein N-lysine methyltransferase METTL20</fullName>
    </alternativeName>
</protein>
<evidence type="ECO:0000256" key="1">
    <source>
        <dbReference type="ARBA" id="ARBA00022603"/>
    </source>
</evidence>
<evidence type="ECO:0000256" key="5">
    <source>
        <dbReference type="ARBA" id="ARBA00042266"/>
    </source>
</evidence>
<keyword evidence="7" id="KW-1185">Reference proteome</keyword>
<evidence type="ECO:0000313" key="7">
    <source>
        <dbReference type="Proteomes" id="UP000436088"/>
    </source>
</evidence>
<comment type="similarity">
    <text evidence="3">Belongs to the methyltransferase superfamily. ETFBKMT family.</text>
</comment>
<evidence type="ECO:0000256" key="4">
    <source>
        <dbReference type="ARBA" id="ARBA00041867"/>
    </source>
</evidence>